<gene>
    <name evidence="3" type="ORF">ACFQ3T_03440</name>
</gene>
<dbReference type="SUPFAM" id="SSF56112">
    <property type="entry name" value="Protein kinase-like (PK-like)"/>
    <property type="match status" value="1"/>
</dbReference>
<dbReference type="Gene3D" id="3.90.1200.10">
    <property type="match status" value="1"/>
</dbReference>
<dbReference type="EMBL" id="JBHTLK010000008">
    <property type="protein sequence ID" value="MFD1146171.1"/>
    <property type="molecule type" value="Genomic_DNA"/>
</dbReference>
<feature type="region of interest" description="Disordered" evidence="1">
    <location>
        <begin position="327"/>
        <end position="346"/>
    </location>
</feature>
<evidence type="ECO:0000259" key="2">
    <source>
        <dbReference type="Pfam" id="PF01636"/>
    </source>
</evidence>
<feature type="domain" description="Aminoglycoside phosphotransferase" evidence="2">
    <location>
        <begin position="89"/>
        <end position="244"/>
    </location>
</feature>
<keyword evidence="4" id="KW-1185">Reference proteome</keyword>
<evidence type="ECO:0000256" key="1">
    <source>
        <dbReference type="SAM" id="MobiDB-lite"/>
    </source>
</evidence>
<name>A0ABW3QI36_9PSEU</name>
<evidence type="ECO:0000313" key="3">
    <source>
        <dbReference type="EMBL" id="MFD1146171.1"/>
    </source>
</evidence>
<dbReference type="Proteomes" id="UP001597168">
    <property type="component" value="Unassembled WGS sequence"/>
</dbReference>
<dbReference type="InterPro" id="IPR002575">
    <property type="entry name" value="Aminoglycoside_PTrfase"/>
</dbReference>
<proteinExistence type="predicted"/>
<dbReference type="InterPro" id="IPR011009">
    <property type="entry name" value="Kinase-like_dom_sf"/>
</dbReference>
<protein>
    <submittedName>
        <fullName evidence="3">Phosphotransferase family protein</fullName>
    </submittedName>
</protein>
<reference evidence="4" key="1">
    <citation type="journal article" date="2019" name="Int. J. Syst. Evol. Microbiol.">
        <title>The Global Catalogue of Microorganisms (GCM) 10K type strain sequencing project: providing services to taxonomists for standard genome sequencing and annotation.</title>
        <authorList>
            <consortium name="The Broad Institute Genomics Platform"/>
            <consortium name="The Broad Institute Genome Sequencing Center for Infectious Disease"/>
            <person name="Wu L."/>
            <person name="Ma J."/>
        </authorList>
    </citation>
    <scope>NUCLEOTIDE SEQUENCE [LARGE SCALE GENOMIC DNA]</scope>
    <source>
        <strain evidence="4">CCUG 60214</strain>
    </source>
</reference>
<dbReference type="Pfam" id="PF01636">
    <property type="entry name" value="APH"/>
    <property type="match status" value="1"/>
</dbReference>
<evidence type="ECO:0000313" key="4">
    <source>
        <dbReference type="Proteomes" id="UP001597168"/>
    </source>
</evidence>
<organism evidence="3 4">
    <name type="scientific">Saccharothrix hoggarensis</name>
    <dbReference type="NCBI Taxonomy" id="913853"/>
    <lineage>
        <taxon>Bacteria</taxon>
        <taxon>Bacillati</taxon>
        <taxon>Actinomycetota</taxon>
        <taxon>Actinomycetes</taxon>
        <taxon>Pseudonocardiales</taxon>
        <taxon>Pseudonocardiaceae</taxon>
        <taxon>Saccharothrix</taxon>
    </lineage>
</organism>
<dbReference type="RefSeq" id="WP_380719638.1">
    <property type="nucleotide sequence ID" value="NZ_JBHTLK010000008.1"/>
</dbReference>
<sequence>MPPENERPASRRHLGVDDLRDVARAAFGTRGLVSAERLRGGTKKGVYRLRSADGASAIAYVWHPDEDFWPDAPGDPEDPFRHASGLGLFEDAHARLTAVGVRVPRLLLREPGGRLGDVAVVEDVRGGTLERLIARDPRRAEAVLARLGTAVRAMHAAATTDPARHDGVEHVVLRRALAHLAEAAARVDRIADAAERLADLLRSRHAAVVPRSRFGLVHGELGPDHVLVDADLDEPVLIDIEGVMAFDVEWEHAFLELRFGPHYHHFADPALDPARLGLYRLACHLSLVAGPLRLLDGDFPDRAGMVEIVEQNVRRALGQLSGNAADATRRRGVAPAVPVDADREGQ</sequence>
<comment type="caution">
    <text evidence="3">The sequence shown here is derived from an EMBL/GenBank/DDBJ whole genome shotgun (WGS) entry which is preliminary data.</text>
</comment>
<accession>A0ABW3QI36</accession>